<protein>
    <submittedName>
        <fullName evidence="6">TetR family transcriptional regulator</fullName>
    </submittedName>
</protein>
<dbReference type="SUPFAM" id="SSF46689">
    <property type="entry name" value="Homeodomain-like"/>
    <property type="match status" value="1"/>
</dbReference>
<name>A0A495W465_9PSEU</name>
<dbReference type="PROSITE" id="PS50977">
    <property type="entry name" value="HTH_TETR_2"/>
    <property type="match status" value="1"/>
</dbReference>
<dbReference type="PANTHER" id="PTHR30055:SF238">
    <property type="entry name" value="MYCOFACTOCIN BIOSYNTHESIS TRANSCRIPTIONAL REGULATOR MFTR-RELATED"/>
    <property type="match status" value="1"/>
</dbReference>
<comment type="caution">
    <text evidence="6">The sequence shown here is derived from an EMBL/GenBank/DDBJ whole genome shotgun (WGS) entry which is preliminary data.</text>
</comment>
<dbReference type="InterPro" id="IPR050109">
    <property type="entry name" value="HTH-type_TetR-like_transc_reg"/>
</dbReference>
<dbReference type="PANTHER" id="PTHR30055">
    <property type="entry name" value="HTH-TYPE TRANSCRIPTIONAL REGULATOR RUTR"/>
    <property type="match status" value="1"/>
</dbReference>
<dbReference type="Gene3D" id="1.10.357.10">
    <property type="entry name" value="Tetracycline Repressor, domain 2"/>
    <property type="match status" value="1"/>
</dbReference>
<accession>A0A495W465</accession>
<keyword evidence="3" id="KW-0804">Transcription</keyword>
<dbReference type="InterPro" id="IPR009057">
    <property type="entry name" value="Homeodomain-like_sf"/>
</dbReference>
<dbReference type="InterPro" id="IPR023772">
    <property type="entry name" value="DNA-bd_HTH_TetR-type_CS"/>
</dbReference>
<dbReference type="Gene3D" id="1.10.10.60">
    <property type="entry name" value="Homeodomain-like"/>
    <property type="match status" value="1"/>
</dbReference>
<evidence type="ECO:0000313" key="6">
    <source>
        <dbReference type="EMBL" id="RKT56164.1"/>
    </source>
</evidence>
<evidence type="ECO:0000259" key="5">
    <source>
        <dbReference type="PROSITE" id="PS50977"/>
    </source>
</evidence>
<dbReference type="RefSeq" id="WP_121007770.1">
    <property type="nucleotide sequence ID" value="NZ_RBXO01000001.1"/>
</dbReference>
<evidence type="ECO:0000256" key="4">
    <source>
        <dbReference type="PROSITE-ProRule" id="PRU00335"/>
    </source>
</evidence>
<dbReference type="Proteomes" id="UP000282084">
    <property type="component" value="Unassembled WGS sequence"/>
</dbReference>
<dbReference type="OrthoDB" id="3296001at2"/>
<evidence type="ECO:0000313" key="7">
    <source>
        <dbReference type="Proteomes" id="UP000282084"/>
    </source>
</evidence>
<dbReference type="AlphaFoldDB" id="A0A495W465"/>
<evidence type="ECO:0000256" key="3">
    <source>
        <dbReference type="ARBA" id="ARBA00023163"/>
    </source>
</evidence>
<dbReference type="EMBL" id="RBXO01000001">
    <property type="protein sequence ID" value="RKT56164.1"/>
    <property type="molecule type" value="Genomic_DNA"/>
</dbReference>
<keyword evidence="2 4" id="KW-0238">DNA-binding</keyword>
<keyword evidence="1" id="KW-0805">Transcription regulation</keyword>
<dbReference type="Pfam" id="PF17754">
    <property type="entry name" value="TetR_C_14"/>
    <property type="match status" value="1"/>
</dbReference>
<dbReference type="PRINTS" id="PR00455">
    <property type="entry name" value="HTHTETR"/>
</dbReference>
<feature type="DNA-binding region" description="H-T-H motif" evidence="4">
    <location>
        <begin position="36"/>
        <end position="55"/>
    </location>
</feature>
<feature type="domain" description="HTH tetR-type" evidence="5">
    <location>
        <begin position="13"/>
        <end position="73"/>
    </location>
</feature>
<evidence type="ECO:0000256" key="1">
    <source>
        <dbReference type="ARBA" id="ARBA00023015"/>
    </source>
</evidence>
<evidence type="ECO:0000256" key="2">
    <source>
        <dbReference type="ARBA" id="ARBA00023125"/>
    </source>
</evidence>
<dbReference type="InterPro" id="IPR041347">
    <property type="entry name" value="MftR_C"/>
</dbReference>
<dbReference type="Pfam" id="PF00440">
    <property type="entry name" value="TetR_N"/>
    <property type="match status" value="1"/>
</dbReference>
<dbReference type="GO" id="GO:0000976">
    <property type="term" value="F:transcription cis-regulatory region binding"/>
    <property type="evidence" value="ECO:0007669"/>
    <property type="project" value="TreeGrafter"/>
</dbReference>
<dbReference type="InterPro" id="IPR001647">
    <property type="entry name" value="HTH_TetR"/>
</dbReference>
<sequence>MNRPAGLRERKKQATRTALADAALRLCVEHGVEAVTVEQVARDAGVSLRTFFNYFSSKEEAIVAGDAATAEALVRAFAGRPPAEPVLEALRRALVEIVADCVDRAQAEQLRALRRAPSLLPHQMAAFHAQERALAGAVAERMGVEPGSDLFPNLLAATVMTALRVVVAWWLDAGDGRPLADLVETAVDQLDAGFARQASQATGRRCTP</sequence>
<organism evidence="6 7">
    <name type="scientific">Saccharothrix australiensis</name>
    <dbReference type="NCBI Taxonomy" id="2072"/>
    <lineage>
        <taxon>Bacteria</taxon>
        <taxon>Bacillati</taxon>
        <taxon>Actinomycetota</taxon>
        <taxon>Actinomycetes</taxon>
        <taxon>Pseudonocardiales</taxon>
        <taxon>Pseudonocardiaceae</taxon>
        <taxon>Saccharothrix</taxon>
    </lineage>
</organism>
<dbReference type="PROSITE" id="PS01081">
    <property type="entry name" value="HTH_TETR_1"/>
    <property type="match status" value="1"/>
</dbReference>
<gene>
    <name evidence="6" type="ORF">C8E97_4853</name>
</gene>
<keyword evidence="7" id="KW-1185">Reference proteome</keyword>
<reference evidence="6 7" key="1">
    <citation type="submission" date="2018-10" db="EMBL/GenBank/DDBJ databases">
        <title>Sequencing the genomes of 1000 actinobacteria strains.</title>
        <authorList>
            <person name="Klenk H.-P."/>
        </authorList>
    </citation>
    <scope>NUCLEOTIDE SEQUENCE [LARGE SCALE GENOMIC DNA]</scope>
    <source>
        <strain evidence="6 7">DSM 43800</strain>
    </source>
</reference>
<dbReference type="GO" id="GO:0003700">
    <property type="term" value="F:DNA-binding transcription factor activity"/>
    <property type="evidence" value="ECO:0007669"/>
    <property type="project" value="TreeGrafter"/>
</dbReference>
<proteinExistence type="predicted"/>